<reference evidence="1 2" key="1">
    <citation type="submission" date="2021-05" db="EMBL/GenBank/DDBJ databases">
        <title>Genome Assembly of Synthetic Allotetraploid Brassica napus Reveals Homoeologous Exchanges between Subgenomes.</title>
        <authorList>
            <person name="Davis J.T."/>
        </authorList>
    </citation>
    <scope>NUCLEOTIDE SEQUENCE [LARGE SCALE GENOMIC DNA]</scope>
    <source>
        <strain evidence="2">cv. Da-Ae</strain>
        <tissue evidence="1">Seedling</tissue>
    </source>
</reference>
<dbReference type="Proteomes" id="UP000824890">
    <property type="component" value="Unassembled WGS sequence"/>
</dbReference>
<keyword evidence="2" id="KW-1185">Reference proteome</keyword>
<protein>
    <submittedName>
        <fullName evidence="1">Uncharacterized protein</fullName>
    </submittedName>
</protein>
<evidence type="ECO:0000313" key="2">
    <source>
        <dbReference type="Proteomes" id="UP000824890"/>
    </source>
</evidence>
<dbReference type="EMBL" id="JAGKQM010000004">
    <property type="protein sequence ID" value="KAH0929648.1"/>
    <property type="molecule type" value="Genomic_DNA"/>
</dbReference>
<feature type="non-terminal residue" evidence="1">
    <location>
        <position position="1"/>
    </location>
</feature>
<organism evidence="1 2">
    <name type="scientific">Brassica napus</name>
    <name type="common">Rape</name>
    <dbReference type="NCBI Taxonomy" id="3708"/>
    <lineage>
        <taxon>Eukaryota</taxon>
        <taxon>Viridiplantae</taxon>
        <taxon>Streptophyta</taxon>
        <taxon>Embryophyta</taxon>
        <taxon>Tracheophyta</taxon>
        <taxon>Spermatophyta</taxon>
        <taxon>Magnoliopsida</taxon>
        <taxon>eudicotyledons</taxon>
        <taxon>Gunneridae</taxon>
        <taxon>Pentapetalae</taxon>
        <taxon>rosids</taxon>
        <taxon>malvids</taxon>
        <taxon>Brassicales</taxon>
        <taxon>Brassicaceae</taxon>
        <taxon>Brassiceae</taxon>
        <taxon>Brassica</taxon>
    </lineage>
</organism>
<accession>A0ABQ8DLK6</accession>
<sequence length="165" mass="18838">LDEATKGNRYIHSCFKYFHNDLDVIESNAVKADCCSTGFAFLGGKKCEEGSLQLLLTSLYMHLSTQHVPPPPKRGCDITRSNQNLKTPLLLYTEQTKFIKIAATINPIPYEMFRFFAYQLLILDFQSHWKAHRTSFVITASSLYIAPFGREYVEMGKLKLSSVLF</sequence>
<proteinExistence type="predicted"/>
<comment type="caution">
    <text evidence="1">The sequence shown here is derived from an EMBL/GenBank/DDBJ whole genome shotgun (WGS) entry which is preliminary data.</text>
</comment>
<gene>
    <name evidence="1" type="ORF">HID58_015375</name>
</gene>
<name>A0ABQ8DLK6_BRANA</name>
<evidence type="ECO:0000313" key="1">
    <source>
        <dbReference type="EMBL" id="KAH0929648.1"/>
    </source>
</evidence>